<dbReference type="PROSITE" id="PS00455">
    <property type="entry name" value="AMP_BINDING"/>
    <property type="match status" value="1"/>
</dbReference>
<reference evidence="5" key="1">
    <citation type="submission" date="2022-05" db="EMBL/GenBank/DDBJ databases">
        <authorList>
            <person name="Tuo L."/>
        </authorList>
    </citation>
    <scope>NUCLEOTIDE SEQUENCE</scope>
    <source>
        <strain evidence="5">BSK12Z-4</strain>
    </source>
</reference>
<dbReference type="Proteomes" id="UP001139485">
    <property type="component" value="Unassembled WGS sequence"/>
</dbReference>
<feature type="domain" description="AMP-binding enzyme C-terminal" evidence="4">
    <location>
        <begin position="396"/>
        <end position="467"/>
    </location>
</feature>
<accession>A0A9X2D454</accession>
<evidence type="ECO:0000313" key="6">
    <source>
        <dbReference type="Proteomes" id="UP001139485"/>
    </source>
</evidence>
<dbReference type="EMBL" id="JAMOIL010000001">
    <property type="protein sequence ID" value="MCM0619001.1"/>
    <property type="molecule type" value="Genomic_DNA"/>
</dbReference>
<evidence type="ECO:0000256" key="1">
    <source>
        <dbReference type="ARBA" id="ARBA00006432"/>
    </source>
</evidence>
<protein>
    <submittedName>
        <fullName evidence="5">AMP-binding protein</fullName>
    </submittedName>
</protein>
<comment type="caution">
    <text evidence="5">The sequence shown here is derived from an EMBL/GenBank/DDBJ whole genome shotgun (WGS) entry which is preliminary data.</text>
</comment>
<dbReference type="InterPro" id="IPR000873">
    <property type="entry name" value="AMP-dep_synth/lig_dom"/>
</dbReference>
<dbReference type="AlphaFoldDB" id="A0A9X2D454"/>
<keyword evidence="2" id="KW-0436">Ligase</keyword>
<gene>
    <name evidence="5" type="ORF">M8330_01675</name>
</gene>
<dbReference type="RefSeq" id="WP_250825911.1">
    <property type="nucleotide sequence ID" value="NZ_JAMOIL010000001.1"/>
</dbReference>
<evidence type="ECO:0000256" key="2">
    <source>
        <dbReference type="ARBA" id="ARBA00022598"/>
    </source>
</evidence>
<name>A0A9X2D454_9ACTN</name>
<dbReference type="SUPFAM" id="SSF56801">
    <property type="entry name" value="Acetyl-CoA synthetase-like"/>
    <property type="match status" value="1"/>
</dbReference>
<dbReference type="GO" id="GO:0031956">
    <property type="term" value="F:medium-chain fatty acid-CoA ligase activity"/>
    <property type="evidence" value="ECO:0007669"/>
    <property type="project" value="TreeGrafter"/>
</dbReference>
<evidence type="ECO:0000259" key="4">
    <source>
        <dbReference type="Pfam" id="PF13193"/>
    </source>
</evidence>
<comment type="similarity">
    <text evidence="1">Belongs to the ATP-dependent AMP-binding enzyme family.</text>
</comment>
<feature type="domain" description="AMP-dependent synthetase/ligase" evidence="3">
    <location>
        <begin position="14"/>
        <end position="349"/>
    </location>
</feature>
<dbReference type="PANTHER" id="PTHR43201:SF5">
    <property type="entry name" value="MEDIUM-CHAIN ACYL-COA LIGASE ACSF2, MITOCHONDRIAL"/>
    <property type="match status" value="1"/>
</dbReference>
<evidence type="ECO:0000313" key="5">
    <source>
        <dbReference type="EMBL" id="MCM0619001.1"/>
    </source>
</evidence>
<dbReference type="InterPro" id="IPR042099">
    <property type="entry name" value="ANL_N_sf"/>
</dbReference>
<dbReference type="InterPro" id="IPR020845">
    <property type="entry name" value="AMP-binding_CS"/>
</dbReference>
<dbReference type="InterPro" id="IPR025110">
    <property type="entry name" value="AMP-bd_C"/>
</dbReference>
<dbReference type="GO" id="GO:0006631">
    <property type="term" value="P:fatty acid metabolic process"/>
    <property type="evidence" value="ECO:0007669"/>
    <property type="project" value="TreeGrafter"/>
</dbReference>
<dbReference type="InterPro" id="IPR045851">
    <property type="entry name" value="AMP-bd_C_sf"/>
</dbReference>
<organism evidence="5 6">
    <name type="scientific">Nocardioides bruguierae</name>
    <dbReference type="NCBI Taxonomy" id="2945102"/>
    <lineage>
        <taxon>Bacteria</taxon>
        <taxon>Bacillati</taxon>
        <taxon>Actinomycetota</taxon>
        <taxon>Actinomycetes</taxon>
        <taxon>Propionibacteriales</taxon>
        <taxon>Nocardioidaceae</taxon>
        <taxon>Nocardioides</taxon>
    </lineage>
</organism>
<keyword evidence="6" id="KW-1185">Reference proteome</keyword>
<proteinExistence type="inferred from homology"/>
<dbReference type="PANTHER" id="PTHR43201">
    <property type="entry name" value="ACYL-COA SYNTHETASE"/>
    <property type="match status" value="1"/>
</dbReference>
<dbReference type="Pfam" id="PF13193">
    <property type="entry name" value="AMP-binding_C"/>
    <property type="match status" value="1"/>
</dbReference>
<dbReference type="Gene3D" id="3.30.300.30">
    <property type="match status" value="1"/>
</dbReference>
<dbReference type="Pfam" id="PF00501">
    <property type="entry name" value="AMP-binding"/>
    <property type="match status" value="1"/>
</dbReference>
<evidence type="ECO:0000259" key="3">
    <source>
        <dbReference type="Pfam" id="PF00501"/>
    </source>
</evidence>
<dbReference type="Gene3D" id="3.40.50.12780">
    <property type="entry name" value="N-terminal domain of ligase-like"/>
    <property type="match status" value="1"/>
</dbReference>
<sequence>MPEQPTLVDHLLDAAGTHPDKVAWVFDLPGQPVQRWTYARVADVSAGLAVALVARGVRPGDHVGLMLGNSPWMPAAWLALQRVGAAAVPLNVRYRPGDAAHVLADAGVHLVLAAPEHVGLLREAGAADVLDPAGLTLDPASWEQGATAPTAVVNVQYTSGTTGRPKGCVLTHEYWTTLGGSMLTEFPHLGEDDVLLTAQPFHYVDPQWNVVAALLARATLVALDGFHPSSFWAKVREHEVTYFYCLASMPTLLLKMPADPLDRAHRVRAVQCSAIPPALHADLEERWGVGWFEAFGMTETGADIRVGASEHDALVGTGCLGRPAAHREARLDEAGQLWLRGPGMMLGYLGLASPFDADGWFPTGDLARTDDAGRLYLAGRLKDMIRRSGENVAAVEVEETLLAHPAVRLAGVVAVPDEVRGEEVGAFVVAPGASVEDLRSWCAERLAGFKVPRYWVLREDLPLTASHRVEKGTLRAEVSAGVLAAEGVEVGA</sequence>